<dbReference type="InterPro" id="IPR050063">
    <property type="entry name" value="Ribosomal_protein_uL29"/>
</dbReference>
<dbReference type="PROSITE" id="PS00579">
    <property type="entry name" value="RIBOSOMAL_L29"/>
    <property type="match status" value="1"/>
</dbReference>
<keyword evidence="2 5" id="KW-0689">Ribosomal protein</keyword>
<dbReference type="CDD" id="cd00427">
    <property type="entry name" value="Ribosomal_L29_HIP"/>
    <property type="match status" value="1"/>
</dbReference>
<keyword evidence="6" id="KW-0175">Coiled coil</keyword>
<proteinExistence type="inferred from homology"/>
<protein>
    <recommendedName>
        <fullName evidence="4 5">Large ribosomal subunit protein uL29</fullName>
    </recommendedName>
</protein>
<sequence>MKAEDLRKQSKEELEQELAALKEQLFKLRFRHATKQLENPVQIRTVKRDIARVCTVLRQFELNADK</sequence>
<dbReference type="AlphaFoldDB" id="A0A2J8B0K7"/>
<organism evidence="7 8">
    <name type="scientific">Mageeibacillus indolicus</name>
    <dbReference type="NCBI Taxonomy" id="884684"/>
    <lineage>
        <taxon>Bacteria</taxon>
        <taxon>Bacillati</taxon>
        <taxon>Bacillota</taxon>
        <taxon>Clostridia</taxon>
        <taxon>Eubacteriales</taxon>
        <taxon>Oscillospiraceae</taxon>
        <taxon>Mageeibacillus</taxon>
    </lineage>
</organism>
<dbReference type="Proteomes" id="UP000236394">
    <property type="component" value="Unassembled WGS sequence"/>
</dbReference>
<dbReference type="HAMAP" id="MF_00374">
    <property type="entry name" value="Ribosomal_uL29"/>
    <property type="match status" value="1"/>
</dbReference>
<evidence type="ECO:0000256" key="3">
    <source>
        <dbReference type="ARBA" id="ARBA00023274"/>
    </source>
</evidence>
<dbReference type="RefSeq" id="WP_012992837.1">
    <property type="nucleotide sequence ID" value="NZ_NBZD01000003.1"/>
</dbReference>
<dbReference type="EMBL" id="NBZD01000003">
    <property type="protein sequence ID" value="PNH18301.1"/>
    <property type="molecule type" value="Genomic_DNA"/>
</dbReference>
<dbReference type="InterPro" id="IPR018254">
    <property type="entry name" value="Ribosomal_uL29_CS"/>
</dbReference>
<gene>
    <name evidence="5" type="primary">rpmC</name>
    <name evidence="7" type="ORF">B7R76_05510</name>
</gene>
<evidence type="ECO:0000256" key="4">
    <source>
        <dbReference type="ARBA" id="ARBA00035204"/>
    </source>
</evidence>
<name>A0A2J8B0K7_9FIRM</name>
<evidence type="ECO:0000256" key="1">
    <source>
        <dbReference type="ARBA" id="ARBA00009254"/>
    </source>
</evidence>
<dbReference type="NCBIfam" id="TIGR00012">
    <property type="entry name" value="L29"/>
    <property type="match status" value="1"/>
</dbReference>
<evidence type="ECO:0000256" key="6">
    <source>
        <dbReference type="SAM" id="Coils"/>
    </source>
</evidence>
<reference evidence="8" key="1">
    <citation type="submission" date="2017-04" db="EMBL/GenBank/DDBJ databases">
        <authorList>
            <person name="Bumgarner R.E."/>
            <person name="Fredricks D.N."/>
            <person name="Srinivasan S."/>
        </authorList>
    </citation>
    <scope>NUCLEOTIDE SEQUENCE [LARGE SCALE GENOMIC DNA]</scope>
    <source>
        <strain evidence="8">KA00405</strain>
    </source>
</reference>
<dbReference type="GO" id="GO:0022625">
    <property type="term" value="C:cytosolic large ribosomal subunit"/>
    <property type="evidence" value="ECO:0007669"/>
    <property type="project" value="TreeGrafter"/>
</dbReference>
<dbReference type="Gene3D" id="1.10.287.310">
    <property type="match status" value="1"/>
</dbReference>
<evidence type="ECO:0000256" key="5">
    <source>
        <dbReference type="HAMAP-Rule" id="MF_00374"/>
    </source>
</evidence>
<dbReference type="Pfam" id="PF00831">
    <property type="entry name" value="Ribosomal_L29"/>
    <property type="match status" value="1"/>
</dbReference>
<evidence type="ECO:0000313" key="7">
    <source>
        <dbReference type="EMBL" id="PNH18301.1"/>
    </source>
</evidence>
<comment type="caution">
    <text evidence="7">The sequence shown here is derived from an EMBL/GenBank/DDBJ whole genome shotgun (WGS) entry which is preliminary data.</text>
</comment>
<feature type="coiled-coil region" evidence="6">
    <location>
        <begin position="4"/>
        <end position="31"/>
    </location>
</feature>
<evidence type="ECO:0000313" key="8">
    <source>
        <dbReference type="Proteomes" id="UP000236394"/>
    </source>
</evidence>
<dbReference type="GO" id="GO:0006412">
    <property type="term" value="P:translation"/>
    <property type="evidence" value="ECO:0007669"/>
    <property type="project" value="UniProtKB-UniRule"/>
</dbReference>
<dbReference type="FunFam" id="1.10.287.310:FF:000001">
    <property type="entry name" value="50S ribosomal protein L29"/>
    <property type="match status" value="1"/>
</dbReference>
<dbReference type="OMA" id="RFQMATS"/>
<dbReference type="InterPro" id="IPR001854">
    <property type="entry name" value="Ribosomal_uL29"/>
</dbReference>
<dbReference type="GO" id="GO:0003735">
    <property type="term" value="F:structural constituent of ribosome"/>
    <property type="evidence" value="ECO:0007669"/>
    <property type="project" value="InterPro"/>
</dbReference>
<dbReference type="InterPro" id="IPR036049">
    <property type="entry name" value="Ribosomal_uL29_sf"/>
</dbReference>
<keyword evidence="3 5" id="KW-0687">Ribonucleoprotein</keyword>
<dbReference type="PANTHER" id="PTHR10916">
    <property type="entry name" value="60S RIBOSOMAL PROTEIN L35/50S RIBOSOMAL PROTEIN L29"/>
    <property type="match status" value="1"/>
</dbReference>
<comment type="similarity">
    <text evidence="1 5">Belongs to the universal ribosomal protein uL29 family.</text>
</comment>
<accession>A0A2J8B0K7</accession>
<evidence type="ECO:0000256" key="2">
    <source>
        <dbReference type="ARBA" id="ARBA00022980"/>
    </source>
</evidence>
<dbReference type="SUPFAM" id="SSF46561">
    <property type="entry name" value="Ribosomal protein L29 (L29p)"/>
    <property type="match status" value="1"/>
</dbReference>
<dbReference type="PANTHER" id="PTHR10916:SF0">
    <property type="entry name" value="LARGE RIBOSOMAL SUBUNIT PROTEIN UL29C"/>
    <property type="match status" value="1"/>
</dbReference>